<keyword evidence="3 6" id="KW-0067">ATP-binding</keyword>
<evidence type="ECO:0000256" key="1">
    <source>
        <dbReference type="ARBA" id="ARBA00022448"/>
    </source>
</evidence>
<sequence>MSDWESTRQLKYDSNEQFDKLNDPLSSSIDQTVDDSSEPAIHATGLTKQFGTTTVVDGVDLTVEPGTVYGFLGPNGAGKTTTMRMLTTLTAPTDGEAEIMGASVTDRDGVRSNLGYLPEEPPVFDELTGHEQLQYVARLRDIPADEADDRIADWLDRFDLTDDAGKRIDDYSKGMRQKIGLIGALLHEPPVVFLDEPTSGLDPRAARTVLDVIGELTDNGQTVFLSTHILSVVEELADTVGVLFDGELVAEGPPAELVAQVDADSEDHGSTLEDVFLAVTTGSRATDSHRPDPRGRESTAPEAENGEIATESAVDDGSTGQ</sequence>
<dbReference type="SUPFAM" id="SSF52540">
    <property type="entry name" value="P-loop containing nucleoside triphosphate hydrolases"/>
    <property type="match status" value="1"/>
</dbReference>
<reference evidence="6 7" key="1">
    <citation type="submission" date="2016-10" db="EMBL/GenBank/DDBJ databases">
        <authorList>
            <person name="de Groot N.N."/>
        </authorList>
    </citation>
    <scope>NUCLEOTIDE SEQUENCE [LARGE SCALE GENOMIC DNA]</scope>
    <source>
        <strain evidence="6 7">DSM 22187</strain>
    </source>
</reference>
<keyword evidence="1" id="KW-0813">Transport</keyword>
<evidence type="ECO:0000313" key="7">
    <source>
        <dbReference type="Proteomes" id="UP000198888"/>
    </source>
</evidence>
<evidence type="ECO:0000256" key="3">
    <source>
        <dbReference type="ARBA" id="ARBA00022840"/>
    </source>
</evidence>
<dbReference type="PROSITE" id="PS50893">
    <property type="entry name" value="ABC_TRANSPORTER_2"/>
    <property type="match status" value="1"/>
</dbReference>
<accession>A0A1H6SX37</accession>
<dbReference type="Pfam" id="PF00005">
    <property type="entry name" value="ABC_tran"/>
    <property type="match status" value="1"/>
</dbReference>
<dbReference type="SMART" id="SM00382">
    <property type="entry name" value="AAA"/>
    <property type="match status" value="1"/>
</dbReference>
<dbReference type="Gene3D" id="3.40.50.300">
    <property type="entry name" value="P-loop containing nucleotide triphosphate hydrolases"/>
    <property type="match status" value="1"/>
</dbReference>
<dbReference type="PANTHER" id="PTHR42939:SF1">
    <property type="entry name" value="ABC TRANSPORTER ATP-BINDING PROTEIN ALBC-RELATED"/>
    <property type="match status" value="1"/>
</dbReference>
<dbReference type="EMBL" id="FNYR01000006">
    <property type="protein sequence ID" value="SEI71466.1"/>
    <property type="molecule type" value="Genomic_DNA"/>
</dbReference>
<dbReference type="PROSITE" id="PS00211">
    <property type="entry name" value="ABC_TRANSPORTER_1"/>
    <property type="match status" value="1"/>
</dbReference>
<organism evidence="6 7">
    <name type="scientific">Halohasta litchfieldiae</name>
    <dbReference type="NCBI Taxonomy" id="1073996"/>
    <lineage>
        <taxon>Archaea</taxon>
        <taxon>Methanobacteriati</taxon>
        <taxon>Methanobacteriota</taxon>
        <taxon>Stenosarchaea group</taxon>
        <taxon>Halobacteria</taxon>
        <taxon>Halobacteriales</taxon>
        <taxon>Haloferacaceae</taxon>
        <taxon>Halohasta</taxon>
    </lineage>
</organism>
<dbReference type="Proteomes" id="UP000198888">
    <property type="component" value="Unassembled WGS sequence"/>
</dbReference>
<feature type="compositionally biased region" description="Basic and acidic residues" evidence="4">
    <location>
        <begin position="1"/>
        <end position="22"/>
    </location>
</feature>
<protein>
    <submittedName>
        <fullName evidence="6">ABC-2 type transport system ATP-binding protein</fullName>
    </submittedName>
</protein>
<feature type="region of interest" description="Disordered" evidence="4">
    <location>
        <begin position="1"/>
        <end position="36"/>
    </location>
</feature>
<dbReference type="PANTHER" id="PTHR42939">
    <property type="entry name" value="ABC TRANSPORTER ATP-BINDING PROTEIN ALBC-RELATED"/>
    <property type="match status" value="1"/>
</dbReference>
<dbReference type="InterPro" id="IPR003439">
    <property type="entry name" value="ABC_transporter-like_ATP-bd"/>
</dbReference>
<dbReference type="InterPro" id="IPR003593">
    <property type="entry name" value="AAA+_ATPase"/>
</dbReference>
<keyword evidence="7" id="KW-1185">Reference proteome</keyword>
<dbReference type="AlphaFoldDB" id="A0A1H6SX37"/>
<feature type="compositionally biased region" description="Basic and acidic residues" evidence="4">
    <location>
        <begin position="286"/>
        <end position="299"/>
    </location>
</feature>
<evidence type="ECO:0000256" key="2">
    <source>
        <dbReference type="ARBA" id="ARBA00022741"/>
    </source>
</evidence>
<dbReference type="STRING" id="1073996.SAMN05444271_10676"/>
<dbReference type="GO" id="GO:0016887">
    <property type="term" value="F:ATP hydrolysis activity"/>
    <property type="evidence" value="ECO:0007669"/>
    <property type="project" value="InterPro"/>
</dbReference>
<evidence type="ECO:0000256" key="4">
    <source>
        <dbReference type="SAM" id="MobiDB-lite"/>
    </source>
</evidence>
<dbReference type="KEGG" id="hae:halTADL_0145"/>
<dbReference type="InterPro" id="IPR051782">
    <property type="entry name" value="ABC_Transporter_VariousFunc"/>
</dbReference>
<dbReference type="InterPro" id="IPR027417">
    <property type="entry name" value="P-loop_NTPase"/>
</dbReference>
<feature type="domain" description="ABC transporter" evidence="5">
    <location>
        <begin position="41"/>
        <end position="270"/>
    </location>
</feature>
<gene>
    <name evidence="6" type="ORF">SAMN05444271_10676</name>
</gene>
<evidence type="ECO:0000313" key="6">
    <source>
        <dbReference type="EMBL" id="SEI71466.1"/>
    </source>
</evidence>
<dbReference type="InterPro" id="IPR017871">
    <property type="entry name" value="ABC_transporter-like_CS"/>
</dbReference>
<accession>A0A2H4PXZ1</accession>
<keyword evidence="2" id="KW-0547">Nucleotide-binding</keyword>
<proteinExistence type="predicted"/>
<evidence type="ECO:0000259" key="5">
    <source>
        <dbReference type="PROSITE" id="PS50893"/>
    </source>
</evidence>
<feature type="region of interest" description="Disordered" evidence="4">
    <location>
        <begin position="280"/>
        <end position="321"/>
    </location>
</feature>
<name>A0A1H6SX37_9EURY</name>
<dbReference type="GO" id="GO:0005524">
    <property type="term" value="F:ATP binding"/>
    <property type="evidence" value="ECO:0007669"/>
    <property type="project" value="UniProtKB-KW"/>
</dbReference>